<proteinExistence type="predicted"/>
<evidence type="ECO:0008006" key="4">
    <source>
        <dbReference type="Google" id="ProtNLM"/>
    </source>
</evidence>
<reference evidence="3" key="1">
    <citation type="submission" date="2017-06" db="EMBL/GenBank/DDBJ databases">
        <authorList>
            <person name="Varghese N."/>
            <person name="Submissions S."/>
        </authorList>
    </citation>
    <scope>NUCLEOTIDE SEQUENCE [LARGE SCALE GENOMIC DNA]</scope>
    <source>
        <strain evidence="3">DSM 44485</strain>
    </source>
</reference>
<dbReference type="SUPFAM" id="SSF103473">
    <property type="entry name" value="MFS general substrate transporter"/>
    <property type="match status" value="1"/>
</dbReference>
<evidence type="ECO:0000313" key="2">
    <source>
        <dbReference type="EMBL" id="SNR35952.1"/>
    </source>
</evidence>
<evidence type="ECO:0000313" key="3">
    <source>
        <dbReference type="Proteomes" id="UP000198420"/>
    </source>
</evidence>
<name>A0A238VNL3_9ACTN</name>
<sequence length="61" mass="6230">MLPLGLLAHRSFSAANAASFCIYGAVAGMFFLVPLQLQITSGYSPLAAGLALLPITAVVPP</sequence>
<dbReference type="EMBL" id="FZNP01000002">
    <property type="protein sequence ID" value="SNR35952.1"/>
    <property type="molecule type" value="Genomic_DNA"/>
</dbReference>
<keyword evidence="1" id="KW-0812">Transmembrane</keyword>
<keyword evidence="1" id="KW-0472">Membrane</keyword>
<dbReference type="AlphaFoldDB" id="A0A238VNL3"/>
<feature type="transmembrane region" description="Helical" evidence="1">
    <location>
        <begin position="39"/>
        <end position="59"/>
    </location>
</feature>
<protein>
    <recommendedName>
        <fullName evidence="4">MFS transporter</fullName>
    </recommendedName>
</protein>
<feature type="transmembrane region" description="Helical" evidence="1">
    <location>
        <begin position="12"/>
        <end position="33"/>
    </location>
</feature>
<dbReference type="RefSeq" id="WP_218825995.1">
    <property type="nucleotide sequence ID" value="NZ_FZNP01000002.1"/>
</dbReference>
<organism evidence="2 3">
    <name type="scientific">Actinomadura mexicana</name>
    <dbReference type="NCBI Taxonomy" id="134959"/>
    <lineage>
        <taxon>Bacteria</taxon>
        <taxon>Bacillati</taxon>
        <taxon>Actinomycetota</taxon>
        <taxon>Actinomycetes</taxon>
        <taxon>Streptosporangiales</taxon>
        <taxon>Thermomonosporaceae</taxon>
        <taxon>Actinomadura</taxon>
    </lineage>
</organism>
<accession>A0A238VNL3</accession>
<keyword evidence="3" id="KW-1185">Reference proteome</keyword>
<dbReference type="InterPro" id="IPR036259">
    <property type="entry name" value="MFS_trans_sf"/>
</dbReference>
<gene>
    <name evidence="2" type="ORF">SAMN06265355_102138</name>
</gene>
<dbReference type="Proteomes" id="UP000198420">
    <property type="component" value="Unassembled WGS sequence"/>
</dbReference>
<evidence type="ECO:0000256" key="1">
    <source>
        <dbReference type="SAM" id="Phobius"/>
    </source>
</evidence>
<keyword evidence="1" id="KW-1133">Transmembrane helix</keyword>